<dbReference type="OMA" id="YLHYNPF"/>
<accession>A0A1Y3DQW1</accession>
<keyword evidence="1" id="KW-0489">Methyltransferase</keyword>
<dbReference type="OrthoDB" id="258806at2759"/>
<feature type="domain" description="Methyltransferase TRM13" evidence="3">
    <location>
        <begin position="666"/>
        <end position="756"/>
    </location>
</feature>
<dbReference type="eggNOG" id="KOG2811">
    <property type="taxonomic scope" value="Eukaryota"/>
</dbReference>
<dbReference type="VEuPathDB" id="PlasmoDB:PKNOH_S120147400"/>
<comment type="catalytic activity">
    <reaction evidence="1">
        <text>cytidine(4) in tRNA(Pro) + S-adenosyl-L-methionine = 2'-O-methylcytidine(4) in tRNA(Pro) + S-adenosyl-L-homocysteine + H(+)</text>
        <dbReference type="Rhea" id="RHEA:32767"/>
        <dbReference type="Rhea" id="RHEA-COMP:10397"/>
        <dbReference type="Rhea" id="RHEA-COMP:10398"/>
        <dbReference type="ChEBI" id="CHEBI:15378"/>
        <dbReference type="ChEBI" id="CHEBI:57856"/>
        <dbReference type="ChEBI" id="CHEBI:59789"/>
        <dbReference type="ChEBI" id="CHEBI:74495"/>
        <dbReference type="ChEBI" id="CHEBI:82748"/>
        <dbReference type="EC" id="2.1.1.225"/>
    </reaction>
</comment>
<dbReference type="VEuPathDB" id="PlasmoDB:PKA1H_090034400"/>
<keyword evidence="1" id="KW-0862">Zinc</keyword>
<dbReference type="AlphaFoldDB" id="A0A1Y3DQW1"/>
<dbReference type="PANTHER" id="PTHR12998:SF0">
    <property type="entry name" value="TRNA:M(4)X MODIFICATION ENZYME TRM13 HOMOLOG"/>
    <property type="match status" value="1"/>
</dbReference>
<dbReference type="GO" id="GO:0008270">
    <property type="term" value="F:zinc ion binding"/>
    <property type="evidence" value="ECO:0007669"/>
    <property type="project" value="UniProtKB-KW"/>
</dbReference>
<dbReference type="PANTHER" id="PTHR12998">
    <property type="entry name" value="TRNA:M(4)X MODIFICATION ENZYME TRM13 HOMOLOG"/>
    <property type="match status" value="1"/>
</dbReference>
<keyword evidence="1" id="KW-0479">Metal-binding</keyword>
<dbReference type="EMBL" id="NETL01000026">
    <property type="protein sequence ID" value="OTN65137.1"/>
    <property type="molecule type" value="Genomic_DNA"/>
</dbReference>
<dbReference type="GO" id="GO:0106050">
    <property type="term" value="F:tRNA 2'-O-methyltransferase activity"/>
    <property type="evidence" value="ECO:0007669"/>
    <property type="project" value="UniProtKB-UniRule"/>
</dbReference>
<dbReference type="Proteomes" id="UP000195012">
    <property type="component" value="Unassembled WGS sequence"/>
</dbReference>
<feature type="compositionally biased region" description="Basic and acidic residues" evidence="2">
    <location>
        <begin position="158"/>
        <end position="167"/>
    </location>
</feature>
<dbReference type="VEuPathDB" id="PlasmoDB:PKNH_0928700"/>
<proteinExistence type="inferred from homology"/>
<evidence type="ECO:0000256" key="2">
    <source>
        <dbReference type="SAM" id="MobiDB-lite"/>
    </source>
</evidence>
<dbReference type="InterPro" id="IPR039044">
    <property type="entry name" value="Trm13"/>
</dbReference>
<evidence type="ECO:0000313" key="4">
    <source>
        <dbReference type="EMBL" id="OTN65137.1"/>
    </source>
</evidence>
<comment type="function">
    <text evidence="1">tRNA methylase which 2'-O-methylates cytidine(4) in tRNA(Pro) and tRNA(Gly)(GCC), and adenosine(4) in tRNA(His).</text>
</comment>
<keyword evidence="1" id="KW-0819">tRNA processing</keyword>
<gene>
    <name evidence="4" type="ORF">PKNOH_S120147400</name>
</gene>
<dbReference type="Pfam" id="PF05206">
    <property type="entry name" value="TRM13"/>
    <property type="match status" value="1"/>
</dbReference>
<organism evidence="4 5">
    <name type="scientific">Plasmodium knowlesi</name>
    <dbReference type="NCBI Taxonomy" id="5850"/>
    <lineage>
        <taxon>Eukaryota</taxon>
        <taxon>Sar</taxon>
        <taxon>Alveolata</taxon>
        <taxon>Apicomplexa</taxon>
        <taxon>Aconoidasida</taxon>
        <taxon>Haemosporida</taxon>
        <taxon>Plasmodiidae</taxon>
        <taxon>Plasmodium</taxon>
        <taxon>Plasmodium (Plasmodium)</taxon>
    </lineage>
</organism>
<keyword evidence="1" id="KW-0949">S-adenosyl-L-methionine</keyword>
<dbReference type="EC" id="2.1.1.225" evidence="1"/>
<name>A0A1Y3DQW1_PLAKN</name>
<keyword evidence="1" id="KW-0808">Transferase</keyword>
<comment type="catalytic activity">
    <reaction evidence="1">
        <text>cytidine(4) in tRNA(Gly)(GCC) + S-adenosyl-L-methionine = 2'-O-methylcytidine(4) in tRNA(Gly)(GCC) + S-adenosyl-L-homocysteine + H(+)</text>
        <dbReference type="Rhea" id="RHEA:43192"/>
        <dbReference type="Rhea" id="RHEA-COMP:10399"/>
        <dbReference type="Rhea" id="RHEA-COMP:10400"/>
        <dbReference type="ChEBI" id="CHEBI:15378"/>
        <dbReference type="ChEBI" id="CHEBI:57856"/>
        <dbReference type="ChEBI" id="CHEBI:59789"/>
        <dbReference type="ChEBI" id="CHEBI:74495"/>
        <dbReference type="ChEBI" id="CHEBI:82748"/>
        <dbReference type="EC" id="2.1.1.225"/>
    </reaction>
</comment>
<dbReference type="InterPro" id="IPR007871">
    <property type="entry name" value="Methyltransferase_TRM13"/>
</dbReference>
<evidence type="ECO:0000313" key="5">
    <source>
        <dbReference type="Proteomes" id="UP000195012"/>
    </source>
</evidence>
<protein>
    <recommendedName>
        <fullName evidence="1">tRNA:m(4)X modification enzyme TRM13</fullName>
        <ecNumber evidence="1">2.1.1.225</ecNumber>
    </recommendedName>
</protein>
<evidence type="ECO:0000256" key="1">
    <source>
        <dbReference type="RuleBase" id="RU367103"/>
    </source>
</evidence>
<comment type="similarity">
    <text evidence="1">Belongs to the methyltransferase TRM13 family.</text>
</comment>
<comment type="catalytic activity">
    <reaction evidence="1">
        <text>adenosine(4) in tRNA(His) + S-adenosyl-L-methionine = 2'-O-methyladenosine(4) in tRNA(His) + S-adenosyl-L-homocysteine + H(+)</text>
        <dbReference type="Rhea" id="RHEA:43196"/>
        <dbReference type="Rhea" id="RHEA-COMP:10401"/>
        <dbReference type="Rhea" id="RHEA-COMP:10402"/>
        <dbReference type="ChEBI" id="CHEBI:15378"/>
        <dbReference type="ChEBI" id="CHEBI:57856"/>
        <dbReference type="ChEBI" id="CHEBI:59789"/>
        <dbReference type="ChEBI" id="CHEBI:74411"/>
        <dbReference type="ChEBI" id="CHEBI:74477"/>
        <dbReference type="EC" id="2.1.1.225"/>
    </reaction>
</comment>
<sequence length="817" mass="94548">MQHICPLERNSFPHDDTVGATKEILKHLKKCPLYLKALYLHYNPFYFPNINDTSSYLIDKGDIEEELRKYHVAFNETILQVLKKKIRITTFDQFRTLKYKIILEHFLNHGVEHLLSKLGDEDFVRKLQEEVQGELPGGVATSVQTAVASGPVPAVAVKEEGNGEEPTRQPMVEPPLEDSPEGDPLLSIANQFLDGHISAVKKLIYHLRETPHRKNGKNSFVKEQLGRLSSVGITTEAEGENICGVDGVDTNGRNSNSTKKHPLPILTLQRIGDIHKYRLCQDLLQFIDEEVFPVKQKKNEEENIEKEDTITDEQLIEKENLGRDEIISIIIYTVIYLCCKMSIIKRLKNKNFHYKNYLNSSGEKSIYFFLENLDKHDLQNVNMIFLLLHFNNDLFGIFKCMFDERACNRSKFISLRDYLFIELGAGKANTTRWVKFIMDDLVDILEKFFSRRAQRGEGNLAEKVSLTGEKVGTQTEEQIRNPIGQSPEPPQQRARCKLLIIERESLRNKKEKKNFLMQMTQEKNEHLLRIKADISDFHLSKFIYFSENGFKGEGDHLVFIPDIIQFYYYKGVYNWRGSIHITDNLRGNLLDGEGGRGVFPPEGEQVDDPLKTDEQPNDGRALITETFLRNNLMQLGTYFDVHVKKLLSFLTQGNNNLLKVYDDMNNFLENFHCKKVTFITKHLCGNGTDLALRMLVNNTKNKDKENYFILAPCCHHRCDVYKILGFEVLKKLGVNEGHLQHFVRHMSGYASCDNQEKKTIGKKVKLLVDLVRILYLLDEGLENVYLIKYVNRSITIENHVIVFFNHHKLDLRNFKHF</sequence>
<feature type="region of interest" description="Disordered" evidence="2">
    <location>
        <begin position="158"/>
        <end position="180"/>
    </location>
</feature>
<reference evidence="4 5" key="1">
    <citation type="submission" date="2017-05" db="EMBL/GenBank/DDBJ databases">
        <title>PacBio assembly of a Plasmodium knowlesi genome sequence with Hi-C correction and manual annotation of the SICAvar gene family.</title>
        <authorList>
            <person name="Lapp S.A."/>
            <person name="Geraldo J.A."/>
            <person name="Chien J.-T."/>
            <person name="Ay F."/>
            <person name="Pakala S.B."/>
            <person name="Batugedara G."/>
            <person name="Humphrey J.C."/>
            <person name="Debarry J.D."/>
            <person name="Le Roch K.G."/>
            <person name="Galinski M.R."/>
            <person name="Kissinger J.C."/>
        </authorList>
    </citation>
    <scope>NUCLEOTIDE SEQUENCE [LARGE SCALE GENOMIC DNA]</scope>
    <source>
        <strain evidence="5">Malayan Strain Pk1 (A+)</strain>
    </source>
</reference>
<dbReference type="GO" id="GO:0030488">
    <property type="term" value="P:tRNA methylation"/>
    <property type="evidence" value="ECO:0007669"/>
    <property type="project" value="InterPro"/>
</dbReference>
<comment type="caution">
    <text evidence="4">The sequence shown here is derived from an EMBL/GenBank/DDBJ whole genome shotgun (WGS) entry which is preliminary data.</text>
</comment>
<evidence type="ECO:0000259" key="3">
    <source>
        <dbReference type="Pfam" id="PF05206"/>
    </source>
</evidence>
<keyword evidence="1" id="KW-0863">Zinc-finger</keyword>